<protein>
    <submittedName>
        <fullName evidence="2">Uncharacterized protein</fullName>
    </submittedName>
</protein>
<proteinExistence type="predicted"/>
<evidence type="ECO:0000256" key="1">
    <source>
        <dbReference type="SAM" id="Phobius"/>
    </source>
</evidence>
<evidence type="ECO:0000313" key="3">
    <source>
        <dbReference type="Proteomes" id="UP000032142"/>
    </source>
</evidence>
<evidence type="ECO:0000313" key="2">
    <source>
        <dbReference type="EMBL" id="KHG16386.1"/>
    </source>
</evidence>
<accession>A0A0B0NZ81</accession>
<dbReference type="AlphaFoldDB" id="A0A0B0NZ81"/>
<keyword evidence="1" id="KW-0812">Transmembrane</keyword>
<reference evidence="3" key="1">
    <citation type="submission" date="2014-09" db="EMBL/GenBank/DDBJ databases">
        <authorList>
            <person name="Mudge J."/>
            <person name="Ramaraj T."/>
            <person name="Lindquist I.E."/>
            <person name="Bharti A.K."/>
            <person name="Sundararajan A."/>
            <person name="Cameron C.T."/>
            <person name="Woodward J.E."/>
            <person name="May G.D."/>
            <person name="Brubaker C."/>
            <person name="Broadhvest J."/>
            <person name="Wilkins T.A."/>
        </authorList>
    </citation>
    <scope>NUCLEOTIDE SEQUENCE</scope>
    <source>
        <strain evidence="3">cv. AKA8401</strain>
    </source>
</reference>
<gene>
    <name evidence="2" type="ORF">F383_21517</name>
</gene>
<feature type="transmembrane region" description="Helical" evidence="1">
    <location>
        <begin position="42"/>
        <end position="58"/>
    </location>
</feature>
<sequence>MHLGGARRVGSKELLKESQLIHLNSRIHHQDWRSPFKFLQEFWVFLCFVVFMLLRCFLS</sequence>
<name>A0A0B0NZ81_GOSAR</name>
<organism evidence="2 3">
    <name type="scientific">Gossypium arboreum</name>
    <name type="common">Tree cotton</name>
    <name type="synonym">Gossypium nanking</name>
    <dbReference type="NCBI Taxonomy" id="29729"/>
    <lineage>
        <taxon>Eukaryota</taxon>
        <taxon>Viridiplantae</taxon>
        <taxon>Streptophyta</taxon>
        <taxon>Embryophyta</taxon>
        <taxon>Tracheophyta</taxon>
        <taxon>Spermatophyta</taxon>
        <taxon>Magnoliopsida</taxon>
        <taxon>eudicotyledons</taxon>
        <taxon>Gunneridae</taxon>
        <taxon>Pentapetalae</taxon>
        <taxon>rosids</taxon>
        <taxon>malvids</taxon>
        <taxon>Malvales</taxon>
        <taxon>Malvaceae</taxon>
        <taxon>Malvoideae</taxon>
        <taxon>Gossypium</taxon>
    </lineage>
</organism>
<keyword evidence="1" id="KW-1133">Transmembrane helix</keyword>
<keyword evidence="3" id="KW-1185">Reference proteome</keyword>
<dbReference type="EMBL" id="KN406070">
    <property type="protein sequence ID" value="KHG16386.1"/>
    <property type="molecule type" value="Genomic_DNA"/>
</dbReference>
<dbReference type="Proteomes" id="UP000032142">
    <property type="component" value="Unassembled WGS sequence"/>
</dbReference>
<keyword evidence="1" id="KW-0472">Membrane</keyword>